<accession>A0ABQ5KTW6</accession>
<feature type="non-terminal residue" evidence="2">
    <location>
        <position position="443"/>
    </location>
</feature>
<gene>
    <name evidence="2" type="ORF">ADUPG1_008975</name>
</gene>
<evidence type="ECO:0000256" key="1">
    <source>
        <dbReference type="SAM" id="MobiDB-lite"/>
    </source>
</evidence>
<reference evidence="2" key="1">
    <citation type="submission" date="2022-03" db="EMBL/GenBank/DDBJ databases">
        <title>Draft genome sequence of Aduncisulcus paluster, a free-living microaerophilic Fornicata.</title>
        <authorList>
            <person name="Yuyama I."/>
            <person name="Kume K."/>
            <person name="Tamura T."/>
            <person name="Inagaki Y."/>
            <person name="Hashimoto T."/>
        </authorList>
    </citation>
    <scope>NUCLEOTIDE SEQUENCE</scope>
    <source>
        <strain evidence="2">NY0171</strain>
    </source>
</reference>
<comment type="caution">
    <text evidence="2">The sequence shown here is derived from an EMBL/GenBank/DDBJ whole genome shotgun (WGS) entry which is preliminary data.</text>
</comment>
<keyword evidence="3" id="KW-1185">Reference proteome</keyword>
<name>A0ABQ5KTW6_9EUKA</name>
<proteinExistence type="predicted"/>
<feature type="region of interest" description="Disordered" evidence="1">
    <location>
        <begin position="156"/>
        <end position="212"/>
    </location>
</feature>
<evidence type="ECO:0000313" key="3">
    <source>
        <dbReference type="Proteomes" id="UP001057375"/>
    </source>
</evidence>
<protein>
    <submittedName>
        <fullName evidence="2">Uncharacterized protein</fullName>
    </submittedName>
</protein>
<feature type="compositionally biased region" description="Low complexity" evidence="1">
    <location>
        <begin position="171"/>
        <end position="183"/>
    </location>
</feature>
<evidence type="ECO:0000313" key="2">
    <source>
        <dbReference type="EMBL" id="GKT35913.1"/>
    </source>
</evidence>
<feature type="compositionally biased region" description="Pro residues" evidence="1">
    <location>
        <begin position="187"/>
        <end position="198"/>
    </location>
</feature>
<sequence length="443" mass="48752">MPPLTESQAQKKFDLLNRHYINLRKAIGGGNARNIDMSKKNVQKELDKLPPLEDIPSSSDLIPLVHEIHTLFDDFEAKSEIIQQEEKAKKMVTKLSTSYKSVESKKTNASMLKRNLPLLKKAVEQTPSELIEILPELKEIHSQCLELIKILEEGSSDPAPTVSLKPSTLMPTPVKPSSGSSSKPKPKVPPKTIKPPGPSSSKRPQPSMTESSAVKKFGLELNKLTKILSGNLSSPVAISNLCKSSKALSELLSCEHASAFPPDLVSEAVSMLESIESKLVEVDVIEAEKDITKLGSGILKEMKKYSERRKDNKEDSFISAIIHSHLLDCMMCIVYPYSIVMKSFPPIVTEIMSTPYPIPVSPFIQQQSAASLKLVQEYLDKGDIDSAALECVNLRSGLWRGNDVLSVLSRVDRALFERASSKTALDQSTVGNNFHLPSLSLPS</sequence>
<feature type="compositionally biased region" description="Polar residues" evidence="1">
    <location>
        <begin position="203"/>
        <end position="212"/>
    </location>
</feature>
<organism evidence="2 3">
    <name type="scientific">Aduncisulcus paluster</name>
    <dbReference type="NCBI Taxonomy" id="2918883"/>
    <lineage>
        <taxon>Eukaryota</taxon>
        <taxon>Metamonada</taxon>
        <taxon>Carpediemonas-like organisms</taxon>
        <taxon>Aduncisulcus</taxon>
    </lineage>
</organism>
<dbReference type="EMBL" id="BQXS01011095">
    <property type="protein sequence ID" value="GKT35913.1"/>
    <property type="molecule type" value="Genomic_DNA"/>
</dbReference>
<dbReference type="Proteomes" id="UP001057375">
    <property type="component" value="Unassembled WGS sequence"/>
</dbReference>